<dbReference type="Gene3D" id="3.40.50.2300">
    <property type="match status" value="1"/>
</dbReference>
<evidence type="ECO:0000256" key="2">
    <source>
        <dbReference type="PROSITE-ProRule" id="PRU00339"/>
    </source>
</evidence>
<dbReference type="Proteomes" id="UP000007089">
    <property type="component" value="Chromosome"/>
</dbReference>
<feature type="domain" description="J" evidence="3">
    <location>
        <begin position="416"/>
        <end position="487"/>
    </location>
</feature>
<sequence>MPRILVAEGHPATREFVARSLADAGLEAIAPEDPQQVFELYAAQRPDAVVLAADLAAGPAGPLAQRLRGADPRALLVVADKEHLGKARGLAAVLPLKPNAYVADPTRRELVDKVQQLVAQAAAAARARLRGSALVLSRAPAALGEVRPGVVARLLHQIWRSAAEGVLVLEEPAGPARRMFFQRGAPVALQSDDPADALVRWLRDAGRLDAAAQRAAVEGMASGLSPGAALVAAGVLEPGEPLSAALRAHLEALVARAVGAREGRWRFHPGGEFAGEIHATPVLPLRAILEGARSGIPARHFSEALRAVTDAYPVRTGDFQQILPAAGLSSADLRLAVSLDGRTRMRDWLEARRTELRDALTLLWFLSMVGAVAFHEAPEAGDAVYGKVPAPPRRRPLPADRAEAVRQAALQILPGSYFRALGVDISAGPPEIEAAYREVAGRFHPDAFAQFEVGDLEDLLAAVQDKVTAAYKVLSTPEKREAYLSFLMLRYELSGVRRPGIDVAAEIALKRGERALRARRISDALAAFREAVERNPREPEYLAMLGFAALHDPALPPGERAQEARRQARKALSLAPDGGRAAAVLALAEAALGEVAEARRVTLAALKAQPDRELLKQVLHRLNAA</sequence>
<comment type="caution">
    <text evidence="1">Lacks conserved residue(s) required for the propagation of feature annotation.</text>
</comment>
<dbReference type="InterPro" id="IPR036869">
    <property type="entry name" value="J_dom_sf"/>
</dbReference>
<keyword evidence="2" id="KW-0802">TPR repeat</keyword>
<dbReference type="PROSITE" id="PS50005">
    <property type="entry name" value="TPR"/>
    <property type="match status" value="1"/>
</dbReference>
<dbReference type="CDD" id="cd06257">
    <property type="entry name" value="DnaJ"/>
    <property type="match status" value="1"/>
</dbReference>
<dbReference type="Pfam" id="PF00226">
    <property type="entry name" value="DnaJ"/>
    <property type="match status" value="1"/>
</dbReference>
<dbReference type="SUPFAM" id="SSF52172">
    <property type="entry name" value="CheY-like"/>
    <property type="match status" value="1"/>
</dbReference>
<keyword evidence="6" id="KW-1185">Reference proteome</keyword>
<dbReference type="PROSITE" id="PS50110">
    <property type="entry name" value="RESPONSE_REGULATORY"/>
    <property type="match status" value="1"/>
</dbReference>
<feature type="repeat" description="TPR" evidence="2">
    <location>
        <begin position="505"/>
        <end position="538"/>
    </location>
</feature>
<dbReference type="SUPFAM" id="SSF48452">
    <property type="entry name" value="TPR-like"/>
    <property type="match status" value="1"/>
</dbReference>
<dbReference type="HOGENOM" id="CLU_458492_0_0_7"/>
<evidence type="ECO:0000313" key="6">
    <source>
        <dbReference type="Proteomes" id="UP000007089"/>
    </source>
</evidence>
<dbReference type="Gene3D" id="1.25.40.10">
    <property type="entry name" value="Tetratricopeptide repeat domain"/>
    <property type="match status" value="1"/>
</dbReference>
<dbReference type="InterPro" id="IPR011006">
    <property type="entry name" value="CheY-like_superfamily"/>
</dbReference>
<dbReference type="KEGG" id="acp:A2cp1_1219"/>
<reference evidence="5" key="1">
    <citation type="submission" date="2009-01" db="EMBL/GenBank/DDBJ databases">
        <title>Complete sequence of Anaeromyxobacter dehalogenans 2CP-1.</title>
        <authorList>
            <consortium name="US DOE Joint Genome Institute"/>
            <person name="Lucas S."/>
            <person name="Copeland A."/>
            <person name="Lapidus A."/>
            <person name="Glavina del Rio T."/>
            <person name="Dalin E."/>
            <person name="Tice H."/>
            <person name="Bruce D."/>
            <person name="Goodwin L."/>
            <person name="Pitluck S."/>
            <person name="Saunders E."/>
            <person name="Brettin T."/>
            <person name="Detter J.C."/>
            <person name="Han C."/>
            <person name="Larimer F."/>
            <person name="Land M."/>
            <person name="Hauser L."/>
            <person name="Kyrpides N."/>
            <person name="Ovchinnikova G."/>
            <person name="Beliaev A.S."/>
            <person name="Richardson P."/>
        </authorList>
    </citation>
    <scope>NUCLEOTIDE SEQUENCE</scope>
    <source>
        <strain evidence="5">2CP-1</strain>
    </source>
</reference>
<evidence type="ECO:0000313" key="5">
    <source>
        <dbReference type="EMBL" id="ACL64563.1"/>
    </source>
</evidence>
<dbReference type="EMBL" id="CP001359">
    <property type="protein sequence ID" value="ACL64563.1"/>
    <property type="molecule type" value="Genomic_DNA"/>
</dbReference>
<proteinExistence type="predicted"/>
<dbReference type="GO" id="GO:0000160">
    <property type="term" value="P:phosphorelay signal transduction system"/>
    <property type="evidence" value="ECO:0007669"/>
    <property type="project" value="InterPro"/>
</dbReference>
<dbReference type="RefSeq" id="WP_012632548.1">
    <property type="nucleotide sequence ID" value="NC_011891.1"/>
</dbReference>
<gene>
    <name evidence="5" type="ordered locus">A2cp1_1219</name>
</gene>
<organism evidence="5 6">
    <name type="scientific">Anaeromyxobacter dehalogenans (strain ATCC BAA-258 / DSM 21875 / 2CP-1)</name>
    <dbReference type="NCBI Taxonomy" id="455488"/>
    <lineage>
        <taxon>Bacteria</taxon>
        <taxon>Pseudomonadati</taxon>
        <taxon>Myxococcota</taxon>
        <taxon>Myxococcia</taxon>
        <taxon>Myxococcales</taxon>
        <taxon>Cystobacterineae</taxon>
        <taxon>Anaeromyxobacteraceae</taxon>
        <taxon>Anaeromyxobacter</taxon>
    </lineage>
</organism>
<dbReference type="InterPro" id="IPR019734">
    <property type="entry name" value="TPR_rpt"/>
</dbReference>
<dbReference type="PROSITE" id="PS50076">
    <property type="entry name" value="DNAJ_2"/>
    <property type="match status" value="1"/>
</dbReference>
<name>B8JFX5_ANAD2</name>
<dbReference type="SUPFAM" id="SSF46565">
    <property type="entry name" value="Chaperone J-domain"/>
    <property type="match status" value="1"/>
</dbReference>
<evidence type="ECO:0000259" key="3">
    <source>
        <dbReference type="PROSITE" id="PS50076"/>
    </source>
</evidence>
<accession>B8JFX5</accession>
<evidence type="ECO:0000259" key="4">
    <source>
        <dbReference type="PROSITE" id="PS50110"/>
    </source>
</evidence>
<dbReference type="InterPro" id="IPR011990">
    <property type="entry name" value="TPR-like_helical_dom_sf"/>
</dbReference>
<feature type="domain" description="Response regulatory" evidence="4">
    <location>
        <begin position="3"/>
        <end position="119"/>
    </location>
</feature>
<dbReference type="InterPro" id="IPR001789">
    <property type="entry name" value="Sig_transdc_resp-reg_receiver"/>
</dbReference>
<dbReference type="AlphaFoldDB" id="B8JFX5"/>
<evidence type="ECO:0000256" key="1">
    <source>
        <dbReference type="PROSITE-ProRule" id="PRU00169"/>
    </source>
</evidence>
<protein>
    <submittedName>
        <fullName evidence="5">Response regulator receiver protein</fullName>
    </submittedName>
</protein>
<dbReference type="InterPro" id="IPR001623">
    <property type="entry name" value="DnaJ_domain"/>
</dbReference>
<dbReference type="Gene3D" id="1.10.287.110">
    <property type="entry name" value="DnaJ domain"/>
    <property type="match status" value="1"/>
</dbReference>